<sequence>MTEYGRATAVHLKPGLSFFNRLREIIMQTTMKVWDVLFTWAKVLFNIALAVFMVTFIRLLAYSYFQGLTWFSRFSMVMLMSQMKEEELMMTHHIRDAIKIIQNTIYHLFDPHDLWLGQVTAKESIEVYERR</sequence>
<dbReference type="Proteomes" id="UP001056120">
    <property type="component" value="Linkage Group LG16"/>
</dbReference>
<name>A0ACB9FTL6_9ASTR</name>
<proteinExistence type="predicted"/>
<reference evidence="2" key="1">
    <citation type="journal article" date="2022" name="Mol. Ecol. Resour.">
        <title>The genomes of chicory, endive, great burdock and yacon provide insights into Asteraceae palaeo-polyploidization history and plant inulin production.</title>
        <authorList>
            <person name="Fan W."/>
            <person name="Wang S."/>
            <person name="Wang H."/>
            <person name="Wang A."/>
            <person name="Jiang F."/>
            <person name="Liu H."/>
            <person name="Zhao H."/>
            <person name="Xu D."/>
            <person name="Zhang Y."/>
        </authorList>
    </citation>
    <scope>NUCLEOTIDE SEQUENCE [LARGE SCALE GENOMIC DNA]</scope>
    <source>
        <strain evidence="2">cv. Yunnan</strain>
    </source>
</reference>
<accession>A0ACB9FTL6</accession>
<organism evidence="1 2">
    <name type="scientific">Smallanthus sonchifolius</name>
    <dbReference type="NCBI Taxonomy" id="185202"/>
    <lineage>
        <taxon>Eukaryota</taxon>
        <taxon>Viridiplantae</taxon>
        <taxon>Streptophyta</taxon>
        <taxon>Embryophyta</taxon>
        <taxon>Tracheophyta</taxon>
        <taxon>Spermatophyta</taxon>
        <taxon>Magnoliopsida</taxon>
        <taxon>eudicotyledons</taxon>
        <taxon>Gunneridae</taxon>
        <taxon>Pentapetalae</taxon>
        <taxon>asterids</taxon>
        <taxon>campanulids</taxon>
        <taxon>Asterales</taxon>
        <taxon>Asteraceae</taxon>
        <taxon>Asteroideae</taxon>
        <taxon>Heliantheae alliance</taxon>
        <taxon>Millerieae</taxon>
        <taxon>Smallanthus</taxon>
    </lineage>
</organism>
<reference evidence="1 2" key="2">
    <citation type="journal article" date="2022" name="Mol. Ecol. Resour.">
        <title>The genomes of chicory, endive, great burdock and yacon provide insights into Asteraceae paleo-polyploidization history and plant inulin production.</title>
        <authorList>
            <person name="Fan W."/>
            <person name="Wang S."/>
            <person name="Wang H."/>
            <person name="Wang A."/>
            <person name="Jiang F."/>
            <person name="Liu H."/>
            <person name="Zhao H."/>
            <person name="Xu D."/>
            <person name="Zhang Y."/>
        </authorList>
    </citation>
    <scope>NUCLEOTIDE SEQUENCE [LARGE SCALE GENOMIC DNA]</scope>
    <source>
        <strain evidence="2">cv. Yunnan</strain>
        <tissue evidence="1">Leaves</tissue>
    </source>
</reference>
<evidence type="ECO:0000313" key="2">
    <source>
        <dbReference type="Proteomes" id="UP001056120"/>
    </source>
</evidence>
<keyword evidence="2" id="KW-1185">Reference proteome</keyword>
<protein>
    <submittedName>
        <fullName evidence="1">Uncharacterized protein</fullName>
    </submittedName>
</protein>
<comment type="caution">
    <text evidence="1">The sequence shown here is derived from an EMBL/GenBank/DDBJ whole genome shotgun (WGS) entry which is preliminary data.</text>
</comment>
<dbReference type="EMBL" id="CM042033">
    <property type="protein sequence ID" value="KAI3774268.1"/>
    <property type="molecule type" value="Genomic_DNA"/>
</dbReference>
<gene>
    <name evidence="1" type="ORF">L1987_48816</name>
</gene>
<evidence type="ECO:0000313" key="1">
    <source>
        <dbReference type="EMBL" id="KAI3774268.1"/>
    </source>
</evidence>